<organism evidence="3 4">
    <name type="scientific">Caenorhabditis japonica</name>
    <dbReference type="NCBI Taxonomy" id="281687"/>
    <lineage>
        <taxon>Eukaryota</taxon>
        <taxon>Metazoa</taxon>
        <taxon>Ecdysozoa</taxon>
        <taxon>Nematoda</taxon>
        <taxon>Chromadorea</taxon>
        <taxon>Rhabditida</taxon>
        <taxon>Rhabditina</taxon>
        <taxon>Rhabditomorpha</taxon>
        <taxon>Rhabditoidea</taxon>
        <taxon>Rhabditidae</taxon>
        <taxon>Peloderinae</taxon>
        <taxon>Caenorhabditis</taxon>
    </lineage>
</organism>
<feature type="transmembrane region" description="Helical" evidence="2">
    <location>
        <begin position="170"/>
        <end position="190"/>
    </location>
</feature>
<keyword evidence="2" id="KW-0472">Membrane</keyword>
<dbReference type="EnsemblMetazoa" id="CJA11336.1">
    <property type="protein sequence ID" value="CJA11336.1"/>
    <property type="gene ID" value="WBGene00130540"/>
</dbReference>
<evidence type="ECO:0000313" key="4">
    <source>
        <dbReference type="Proteomes" id="UP000005237"/>
    </source>
</evidence>
<reference evidence="3" key="2">
    <citation type="submission" date="2022-06" db="UniProtKB">
        <authorList>
            <consortium name="EnsemblMetazoa"/>
        </authorList>
    </citation>
    <scope>IDENTIFICATION</scope>
    <source>
        <strain evidence="3">DF5081</strain>
    </source>
</reference>
<sequence length="235" mass="27053">MDKEIEPFAQLIDEFLKAETVSFEKLKTRLDSIAVAGRIVNKYTLAIRANRKLSERNSLELKLEEIGNKLEELAEKMALHFNELLLMDYHLYADIVQTASILMKFMQDTISNPCRQSLGIFRDAVMSNPPLRYGYKVISLLEHDSTNPLMRAMASSPQNSTAKFKKWTNIINGVLSQFLFLEAFLIGMFWDQDMYGPNKLESRIEKLNQKMDKLNGAFIDRITHFFNGLFVGTLN</sequence>
<keyword evidence="2" id="KW-1133">Transmembrane helix</keyword>
<keyword evidence="1" id="KW-0175">Coiled coil</keyword>
<dbReference type="AlphaFoldDB" id="A0A8R1HTH0"/>
<dbReference type="Proteomes" id="UP000005237">
    <property type="component" value="Unassembled WGS sequence"/>
</dbReference>
<dbReference type="Pfam" id="PF05075">
    <property type="entry name" value="DUF684"/>
    <property type="match status" value="1"/>
</dbReference>
<dbReference type="PANTHER" id="PTHR31464:SF4">
    <property type="entry name" value="DUF4242 DOMAIN-CONTAINING PROTEIN-RELATED"/>
    <property type="match status" value="1"/>
</dbReference>
<evidence type="ECO:0000256" key="1">
    <source>
        <dbReference type="SAM" id="Coils"/>
    </source>
</evidence>
<evidence type="ECO:0000256" key="2">
    <source>
        <dbReference type="SAM" id="Phobius"/>
    </source>
</evidence>
<keyword evidence="4" id="KW-1185">Reference proteome</keyword>
<keyword evidence="2" id="KW-0812">Transmembrane</keyword>
<feature type="coiled-coil region" evidence="1">
    <location>
        <begin position="56"/>
        <end position="83"/>
    </location>
</feature>
<accession>A0A8R1HTH0</accession>
<name>A0A8R1HTH0_CAEJA</name>
<dbReference type="PANTHER" id="PTHR31464">
    <property type="entry name" value="PROTEIN CBG01266"/>
    <property type="match status" value="1"/>
</dbReference>
<evidence type="ECO:0000313" key="3">
    <source>
        <dbReference type="EnsemblMetazoa" id="CJA11336.1"/>
    </source>
</evidence>
<dbReference type="InterPro" id="IPR007767">
    <property type="entry name" value="DUF684"/>
</dbReference>
<protein>
    <submittedName>
        <fullName evidence="3">Uncharacterized protein</fullName>
    </submittedName>
</protein>
<proteinExistence type="predicted"/>
<reference evidence="4" key="1">
    <citation type="submission" date="2010-08" db="EMBL/GenBank/DDBJ databases">
        <authorList>
            <consortium name="Caenorhabditis japonica Sequencing Consortium"/>
            <person name="Wilson R.K."/>
        </authorList>
    </citation>
    <scope>NUCLEOTIDE SEQUENCE [LARGE SCALE GENOMIC DNA]</scope>
    <source>
        <strain evidence="4">DF5081</strain>
    </source>
</reference>